<dbReference type="Proteomes" id="UP000198806">
    <property type="component" value="Unassembled WGS sequence"/>
</dbReference>
<dbReference type="NCBIfam" id="TIGR02532">
    <property type="entry name" value="IV_pilin_GFxxxE"/>
    <property type="match status" value="1"/>
</dbReference>
<proteinExistence type="predicted"/>
<keyword evidence="3" id="KW-1185">Reference proteome</keyword>
<evidence type="ECO:0000313" key="3">
    <source>
        <dbReference type="Proteomes" id="UP000198806"/>
    </source>
</evidence>
<gene>
    <name evidence="2" type="ORF">SAMN04489757_14114</name>
</gene>
<name>A0A1I5I9R3_9FIRM</name>
<organism evidence="2 3">
    <name type="scientific">Anaerocolumna aminovalerica</name>
    <dbReference type="NCBI Taxonomy" id="1527"/>
    <lineage>
        <taxon>Bacteria</taxon>
        <taxon>Bacillati</taxon>
        <taxon>Bacillota</taxon>
        <taxon>Clostridia</taxon>
        <taxon>Lachnospirales</taxon>
        <taxon>Lachnospiraceae</taxon>
        <taxon>Anaerocolumna</taxon>
    </lineage>
</organism>
<evidence type="ECO:0000256" key="1">
    <source>
        <dbReference type="SAM" id="Phobius"/>
    </source>
</evidence>
<dbReference type="AlphaFoldDB" id="A0A1I5I9R3"/>
<keyword evidence="1" id="KW-0812">Transmembrane</keyword>
<reference evidence="2 3" key="1">
    <citation type="submission" date="2016-10" db="EMBL/GenBank/DDBJ databases">
        <authorList>
            <person name="de Groot N.N."/>
        </authorList>
    </citation>
    <scope>NUCLEOTIDE SEQUENCE [LARGE SCALE GENOMIC DNA]</scope>
    <source>
        <strain evidence="2 3">DSM 1283</strain>
    </source>
</reference>
<protein>
    <submittedName>
        <fullName evidence="2">Prepilin-type N-terminal cleavage/methylation domain-containing protein</fullName>
    </submittedName>
</protein>
<dbReference type="EMBL" id="FOWD01000041">
    <property type="protein sequence ID" value="SFO57059.1"/>
    <property type="molecule type" value="Genomic_DNA"/>
</dbReference>
<dbReference type="STRING" id="1527.SAMN04489757_14114"/>
<keyword evidence="1" id="KW-0472">Membrane</keyword>
<dbReference type="InterPro" id="IPR012902">
    <property type="entry name" value="N_methyl_site"/>
</dbReference>
<dbReference type="Pfam" id="PF07963">
    <property type="entry name" value="N_methyl"/>
    <property type="match status" value="1"/>
</dbReference>
<sequence length="334" mass="37690">MGGERKKLFQIGNKGFSLVELLVGIAIIALVFGPILKNFLASARVNAKARKVQQETILAQNIVEDVKAKTILEIASTYNDNTIVHDDKTIYTKKLVQDGKNKYDVQITIDKDVYKDVNSDGDLTGYNNYKMPVINDINEMKNVIATENRETSMAISVLHNNYRWYREQRKTDTGYTVGEYSEDDIRTNLTRDIQVNIKNLSGNIEVRVEAVYTCGAVPGSGIESYVLKETDYNSDMNGIYVFYRPIIRDKVTIHKDSTITDTIDLFLVSQDTSYGIIVDNPDFVPIYNNVSLTSPLVKKETKTRLYDVTVKLFSAGADYDTAAPCVTFHIIKEE</sequence>
<accession>A0A1I5I9R3</accession>
<feature type="transmembrane region" description="Helical" evidence="1">
    <location>
        <begin position="15"/>
        <end position="36"/>
    </location>
</feature>
<evidence type="ECO:0000313" key="2">
    <source>
        <dbReference type="EMBL" id="SFO57059.1"/>
    </source>
</evidence>
<keyword evidence="1" id="KW-1133">Transmembrane helix</keyword>